<dbReference type="RefSeq" id="XP_001746779.1">
    <property type="nucleotide sequence ID" value="XM_001746727.1"/>
</dbReference>
<dbReference type="AlphaFoldDB" id="A9V240"/>
<evidence type="ECO:0000259" key="6">
    <source>
        <dbReference type="Pfam" id="PF04116"/>
    </source>
</evidence>
<dbReference type="Pfam" id="PF04116">
    <property type="entry name" value="FA_hydroxylase"/>
    <property type="match status" value="1"/>
</dbReference>
<protein>
    <recommendedName>
        <fullName evidence="6">Fatty acid hydroxylase domain-containing protein</fullName>
    </recommendedName>
</protein>
<feature type="transmembrane region" description="Helical" evidence="5">
    <location>
        <begin position="197"/>
        <end position="214"/>
    </location>
</feature>
<evidence type="ECO:0000256" key="1">
    <source>
        <dbReference type="ARBA" id="ARBA00004370"/>
    </source>
</evidence>
<comment type="subcellular location">
    <subcellularLocation>
        <location evidence="1">Membrane</location>
    </subcellularLocation>
</comment>
<proteinExistence type="predicted"/>
<evidence type="ECO:0000256" key="5">
    <source>
        <dbReference type="SAM" id="Phobius"/>
    </source>
</evidence>
<evidence type="ECO:0000256" key="3">
    <source>
        <dbReference type="ARBA" id="ARBA00022989"/>
    </source>
</evidence>
<dbReference type="STRING" id="81824.A9V240"/>
<dbReference type="GO" id="GO:0005789">
    <property type="term" value="C:endoplasmic reticulum membrane"/>
    <property type="evidence" value="ECO:0000318"/>
    <property type="project" value="GO_Central"/>
</dbReference>
<organism evidence="7 8">
    <name type="scientific">Monosiga brevicollis</name>
    <name type="common">Choanoflagellate</name>
    <dbReference type="NCBI Taxonomy" id="81824"/>
    <lineage>
        <taxon>Eukaryota</taxon>
        <taxon>Choanoflagellata</taxon>
        <taxon>Craspedida</taxon>
        <taxon>Salpingoecidae</taxon>
        <taxon>Monosiga</taxon>
    </lineage>
</organism>
<sequence length="215" mass="25015">MEYLQSLMQDADLVHFVTTVYVCNLATWGCLAIFYELCHHFRLFQDRLVRPVGNYPPPDLIKAALIQNLLGNLVLYPIFAVLIYKIYVHIHGSVPLEWPALPLIPFQILFCMLVEDTMFYWTHRTLHHRRIYKYIHKQHHKFRDSIGLAAEYAHPVENLFGNVVPLWMGPMLLNASLPIICLWFVDSTAFCTLVMTLLWPAIKLTLCLVFCNALN</sequence>
<feature type="transmembrane region" description="Helical" evidence="5">
    <location>
        <begin position="69"/>
        <end position="88"/>
    </location>
</feature>
<dbReference type="KEGG" id="mbr:MONBRDRAFT_26349"/>
<dbReference type="EMBL" id="CH991555">
    <property type="protein sequence ID" value="EDQ88186.1"/>
    <property type="molecule type" value="Genomic_DNA"/>
</dbReference>
<reference evidence="7 8" key="1">
    <citation type="journal article" date="2008" name="Nature">
        <title>The genome of the choanoflagellate Monosiga brevicollis and the origin of metazoans.</title>
        <authorList>
            <consortium name="JGI Sequencing"/>
            <person name="King N."/>
            <person name="Westbrook M.J."/>
            <person name="Young S.L."/>
            <person name="Kuo A."/>
            <person name="Abedin M."/>
            <person name="Chapman J."/>
            <person name="Fairclough S."/>
            <person name="Hellsten U."/>
            <person name="Isogai Y."/>
            <person name="Letunic I."/>
            <person name="Marr M."/>
            <person name="Pincus D."/>
            <person name="Putnam N."/>
            <person name="Rokas A."/>
            <person name="Wright K.J."/>
            <person name="Zuzow R."/>
            <person name="Dirks W."/>
            <person name="Good M."/>
            <person name="Goodstein D."/>
            <person name="Lemons D."/>
            <person name="Li W."/>
            <person name="Lyons J.B."/>
            <person name="Morris A."/>
            <person name="Nichols S."/>
            <person name="Richter D.J."/>
            <person name="Salamov A."/>
            <person name="Bork P."/>
            <person name="Lim W.A."/>
            <person name="Manning G."/>
            <person name="Miller W.T."/>
            <person name="McGinnis W."/>
            <person name="Shapiro H."/>
            <person name="Tjian R."/>
            <person name="Grigoriev I.V."/>
            <person name="Rokhsar D."/>
        </authorList>
    </citation>
    <scope>NUCLEOTIDE SEQUENCE [LARGE SCALE GENOMIC DNA]</scope>
    <source>
        <strain evidence="8">MX1 / ATCC 50154</strain>
    </source>
</reference>
<dbReference type="PANTHER" id="PTHR11863">
    <property type="entry name" value="STEROL DESATURASE"/>
    <property type="match status" value="1"/>
</dbReference>
<keyword evidence="2 5" id="KW-0812">Transmembrane</keyword>
<keyword evidence="3 5" id="KW-1133">Transmembrane helix</keyword>
<dbReference type="Proteomes" id="UP000001357">
    <property type="component" value="Unassembled WGS sequence"/>
</dbReference>
<evidence type="ECO:0000256" key="2">
    <source>
        <dbReference type="ARBA" id="ARBA00022692"/>
    </source>
</evidence>
<dbReference type="GeneID" id="5892222"/>
<dbReference type="GO" id="GO:0000254">
    <property type="term" value="F:C-4 methylsterol oxidase activity"/>
    <property type="evidence" value="ECO:0000318"/>
    <property type="project" value="GO_Central"/>
</dbReference>
<feature type="domain" description="Fatty acid hydroxylase" evidence="6">
    <location>
        <begin position="109"/>
        <end position="187"/>
    </location>
</feature>
<dbReference type="InParanoid" id="A9V240"/>
<keyword evidence="8" id="KW-1185">Reference proteome</keyword>
<feature type="transmembrane region" description="Helical" evidence="5">
    <location>
        <begin position="13"/>
        <end position="35"/>
    </location>
</feature>
<dbReference type="eggNOG" id="KOG0873">
    <property type="taxonomic scope" value="Eukaryota"/>
</dbReference>
<feature type="transmembrane region" description="Helical" evidence="5">
    <location>
        <begin position="164"/>
        <end position="185"/>
    </location>
</feature>
<dbReference type="GO" id="GO:0016126">
    <property type="term" value="P:sterol biosynthetic process"/>
    <property type="evidence" value="ECO:0000318"/>
    <property type="project" value="GO_Central"/>
</dbReference>
<evidence type="ECO:0000256" key="4">
    <source>
        <dbReference type="ARBA" id="ARBA00023136"/>
    </source>
</evidence>
<name>A9V240_MONBE</name>
<gene>
    <name evidence="7" type="ORF">MONBRDRAFT_26349</name>
</gene>
<dbReference type="InterPro" id="IPR006694">
    <property type="entry name" value="Fatty_acid_hydroxylase"/>
</dbReference>
<feature type="transmembrane region" description="Helical" evidence="5">
    <location>
        <begin position="100"/>
        <end position="121"/>
    </location>
</feature>
<keyword evidence="4 5" id="KW-0472">Membrane</keyword>
<dbReference type="GO" id="GO:0005506">
    <property type="term" value="F:iron ion binding"/>
    <property type="evidence" value="ECO:0007669"/>
    <property type="project" value="InterPro"/>
</dbReference>
<evidence type="ECO:0000313" key="8">
    <source>
        <dbReference type="Proteomes" id="UP000001357"/>
    </source>
</evidence>
<evidence type="ECO:0000313" key="7">
    <source>
        <dbReference type="EMBL" id="EDQ88186.1"/>
    </source>
</evidence>
<accession>A9V240</accession>
<dbReference type="InterPro" id="IPR050307">
    <property type="entry name" value="Sterol_Desaturase_Related"/>
</dbReference>